<dbReference type="GO" id="GO:0030313">
    <property type="term" value="C:cell envelope"/>
    <property type="evidence" value="ECO:0007669"/>
    <property type="project" value="TreeGrafter"/>
</dbReference>
<evidence type="ECO:0000259" key="3">
    <source>
        <dbReference type="Pfam" id="PF25954"/>
    </source>
</evidence>
<reference evidence="4 5" key="1">
    <citation type="journal article" date="2016" name="J. Zhejiang Univ. Sci. B">
        <title>Antibiotic resistance mechanisms of Myroides sp.</title>
        <authorList>
            <person name="Hu S."/>
            <person name="Yuan S."/>
            <person name="Qu H."/>
            <person name="Jiang T."/>
            <person name="Zhou Y."/>
            <person name="Wang M."/>
            <person name="Ming D."/>
        </authorList>
    </citation>
    <scope>NUCLEOTIDE SEQUENCE [LARGE SCALE GENOMIC DNA]</scope>
    <source>
        <strain evidence="4 5">PR63039</strain>
    </source>
</reference>
<dbReference type="eggNOG" id="COG0845">
    <property type="taxonomic scope" value="Bacteria"/>
</dbReference>
<dbReference type="PANTHER" id="PTHR30097">
    <property type="entry name" value="CATION EFFLUX SYSTEM PROTEIN CUSB"/>
    <property type="match status" value="1"/>
</dbReference>
<dbReference type="KEGG" id="mod:AS202_04455"/>
<proteinExistence type="inferred from homology"/>
<protein>
    <submittedName>
        <fullName evidence="4">Hemolysin D</fullName>
    </submittedName>
</protein>
<dbReference type="InterPro" id="IPR051909">
    <property type="entry name" value="MFP_Cation_Efflux"/>
</dbReference>
<organism evidence="4 5">
    <name type="scientific">Myroides odoratimimus</name>
    <dbReference type="NCBI Taxonomy" id="76832"/>
    <lineage>
        <taxon>Bacteria</taxon>
        <taxon>Pseudomonadati</taxon>
        <taxon>Bacteroidota</taxon>
        <taxon>Flavobacteriia</taxon>
        <taxon>Flavobacteriales</taxon>
        <taxon>Flavobacteriaceae</taxon>
        <taxon>Myroides</taxon>
    </lineage>
</organism>
<dbReference type="RefSeq" id="WP_006259851.1">
    <property type="nucleotide sequence ID" value="NZ_BCMQ01000009.1"/>
</dbReference>
<dbReference type="Gene3D" id="2.40.420.20">
    <property type="match status" value="1"/>
</dbReference>
<sequence length="387" mass="43408">MLSKYINTKYFVLGLALASITLFTQCKTEPKEEEPISATDEDTTTVHLTDAQIKNTTIETGSLTERKIATTLKLNGKIDVPPQNLISITNPLGGYLKSTKLLPGMHIKKGELIATMEDPQYIQLQQNYLIAKDKYEFAKLDYNRQKDLNASQASSDKVMQIAQAEMNNQRITMNALAQQLSLINISPASLTHTNISRTINIYSPINGFVSNVFVNVGKYVTPSDVMFELINPTDIHLNLKVYEKDLDKLEIGQRVVSYTNGAPDKKYEGEIILISMDVNTDGVSEVHCHFEAFDKKLVPGMYMNADIDTHAAVSQALPEESVVYFEKQNYVFIETAKQTYEMTPVKIGPKEDGYVQIINADQLANQKIVTKGAYTLLMKLKNTEEEE</sequence>
<accession>A0A0S7EBP7</accession>
<comment type="similarity">
    <text evidence="1">Belongs to the membrane fusion protein (MFP) (TC 8.A.1) family.</text>
</comment>
<evidence type="ECO:0000256" key="1">
    <source>
        <dbReference type="ARBA" id="ARBA00009477"/>
    </source>
</evidence>
<dbReference type="GO" id="GO:0015679">
    <property type="term" value="P:plasma membrane copper ion transport"/>
    <property type="evidence" value="ECO:0007669"/>
    <property type="project" value="TreeGrafter"/>
</dbReference>
<dbReference type="SUPFAM" id="SSF111369">
    <property type="entry name" value="HlyD-like secretion proteins"/>
    <property type="match status" value="1"/>
</dbReference>
<keyword evidence="2" id="KW-0813">Transport</keyword>
<dbReference type="Gene3D" id="2.40.30.170">
    <property type="match status" value="1"/>
</dbReference>
<dbReference type="Gene3D" id="2.40.50.100">
    <property type="match status" value="1"/>
</dbReference>
<evidence type="ECO:0000256" key="2">
    <source>
        <dbReference type="ARBA" id="ARBA00022448"/>
    </source>
</evidence>
<dbReference type="Pfam" id="PF25954">
    <property type="entry name" value="Beta-barrel_RND_2"/>
    <property type="match status" value="1"/>
</dbReference>
<dbReference type="InterPro" id="IPR006143">
    <property type="entry name" value="RND_pump_MFP"/>
</dbReference>
<feature type="domain" description="CusB-like beta-barrel" evidence="3">
    <location>
        <begin position="237"/>
        <end position="309"/>
    </location>
</feature>
<evidence type="ECO:0000313" key="5">
    <source>
        <dbReference type="Proteomes" id="UP000069030"/>
    </source>
</evidence>
<evidence type="ECO:0000313" key="4">
    <source>
        <dbReference type="EMBL" id="ALU25447.1"/>
    </source>
</evidence>
<dbReference type="EMBL" id="CP013690">
    <property type="protein sequence ID" value="ALU25447.1"/>
    <property type="molecule type" value="Genomic_DNA"/>
</dbReference>
<dbReference type="Gene3D" id="1.10.287.470">
    <property type="entry name" value="Helix hairpin bin"/>
    <property type="match status" value="1"/>
</dbReference>
<dbReference type="GO" id="GO:0022857">
    <property type="term" value="F:transmembrane transporter activity"/>
    <property type="evidence" value="ECO:0007669"/>
    <property type="project" value="InterPro"/>
</dbReference>
<gene>
    <name evidence="4" type="ORF">AS202_04455</name>
</gene>
<dbReference type="Proteomes" id="UP000069030">
    <property type="component" value="Chromosome"/>
</dbReference>
<dbReference type="GO" id="GO:0016020">
    <property type="term" value="C:membrane"/>
    <property type="evidence" value="ECO:0007669"/>
    <property type="project" value="InterPro"/>
</dbReference>
<dbReference type="InterPro" id="IPR058792">
    <property type="entry name" value="Beta-barrel_RND_2"/>
</dbReference>
<dbReference type="PANTHER" id="PTHR30097:SF4">
    <property type="entry name" value="SLR6042 PROTEIN"/>
    <property type="match status" value="1"/>
</dbReference>
<name>A0A0S7EBP7_9FLAO</name>
<dbReference type="AlphaFoldDB" id="A0A0S7EBP7"/>
<dbReference type="GO" id="GO:0060003">
    <property type="term" value="P:copper ion export"/>
    <property type="evidence" value="ECO:0007669"/>
    <property type="project" value="TreeGrafter"/>
</dbReference>
<dbReference type="NCBIfam" id="TIGR01730">
    <property type="entry name" value="RND_mfp"/>
    <property type="match status" value="1"/>
</dbReference>